<dbReference type="GO" id="GO:0016491">
    <property type="term" value="F:oxidoreductase activity"/>
    <property type="evidence" value="ECO:0007669"/>
    <property type="project" value="UniProtKB-KW"/>
</dbReference>
<protein>
    <submittedName>
        <fullName evidence="3">SDR family NAD(P)-dependent oxidoreductase</fullName>
    </submittedName>
</protein>
<dbReference type="PANTHER" id="PTHR44196:SF4">
    <property type="entry name" value="SHORT CHAIN DEHYDROGENASE"/>
    <property type="match status" value="1"/>
</dbReference>
<name>A0A399RDI2_9PROT</name>
<dbReference type="SUPFAM" id="SSF51735">
    <property type="entry name" value="NAD(P)-binding Rossmann-fold domains"/>
    <property type="match status" value="1"/>
</dbReference>
<comment type="similarity">
    <text evidence="1">Belongs to the short-chain dehydrogenases/reductases (SDR) family.</text>
</comment>
<dbReference type="Proteomes" id="UP000266385">
    <property type="component" value="Unassembled WGS sequence"/>
</dbReference>
<organism evidence="3 4">
    <name type="scientific">Henriciella mobilis</name>
    <dbReference type="NCBI Taxonomy" id="2305467"/>
    <lineage>
        <taxon>Bacteria</taxon>
        <taxon>Pseudomonadati</taxon>
        <taxon>Pseudomonadota</taxon>
        <taxon>Alphaproteobacteria</taxon>
        <taxon>Hyphomonadales</taxon>
        <taxon>Hyphomonadaceae</taxon>
        <taxon>Henriciella</taxon>
    </lineage>
</organism>
<evidence type="ECO:0000256" key="2">
    <source>
        <dbReference type="ARBA" id="ARBA00023002"/>
    </source>
</evidence>
<comment type="caution">
    <text evidence="3">The sequence shown here is derived from an EMBL/GenBank/DDBJ whole genome shotgun (WGS) entry which is preliminary data.</text>
</comment>
<gene>
    <name evidence="3" type="ORF">D1223_10575</name>
</gene>
<dbReference type="OrthoDB" id="9790785at2"/>
<accession>A0A399RDI2</accession>
<dbReference type="RefSeq" id="WP_119376401.1">
    <property type="nucleotide sequence ID" value="NZ_QWFX01000013.1"/>
</dbReference>
<dbReference type="InterPro" id="IPR036291">
    <property type="entry name" value="NAD(P)-bd_dom_sf"/>
</dbReference>
<dbReference type="EMBL" id="QWFX01000013">
    <property type="protein sequence ID" value="RIJ27862.1"/>
    <property type="molecule type" value="Genomic_DNA"/>
</dbReference>
<dbReference type="PANTHER" id="PTHR44196">
    <property type="entry name" value="DEHYDROGENASE/REDUCTASE SDR FAMILY MEMBER 7B"/>
    <property type="match status" value="1"/>
</dbReference>
<dbReference type="Pfam" id="PF00106">
    <property type="entry name" value="adh_short"/>
    <property type="match status" value="1"/>
</dbReference>
<reference evidence="3 4" key="1">
    <citation type="submission" date="2018-08" db="EMBL/GenBank/DDBJ databases">
        <title>Henriciella mobilis sp. nov., isolated from seawater.</title>
        <authorList>
            <person name="Cheng H."/>
            <person name="Wu Y.-H."/>
            <person name="Xu X.-W."/>
            <person name="Guo L.-L."/>
        </authorList>
    </citation>
    <scope>NUCLEOTIDE SEQUENCE [LARGE SCALE GENOMIC DNA]</scope>
    <source>
        <strain evidence="3 4">JN25</strain>
    </source>
</reference>
<evidence type="ECO:0000313" key="3">
    <source>
        <dbReference type="EMBL" id="RIJ27862.1"/>
    </source>
</evidence>
<keyword evidence="4" id="KW-1185">Reference proteome</keyword>
<dbReference type="PRINTS" id="PR00081">
    <property type="entry name" value="GDHRDH"/>
</dbReference>
<evidence type="ECO:0000256" key="1">
    <source>
        <dbReference type="ARBA" id="ARBA00006484"/>
    </source>
</evidence>
<dbReference type="Gene3D" id="3.40.50.720">
    <property type="entry name" value="NAD(P)-binding Rossmann-like Domain"/>
    <property type="match status" value="1"/>
</dbReference>
<dbReference type="InterPro" id="IPR002347">
    <property type="entry name" value="SDR_fam"/>
</dbReference>
<proteinExistence type="inferred from homology"/>
<evidence type="ECO:0000313" key="4">
    <source>
        <dbReference type="Proteomes" id="UP000266385"/>
    </source>
</evidence>
<keyword evidence="2" id="KW-0560">Oxidoreductase</keyword>
<dbReference type="GO" id="GO:0016020">
    <property type="term" value="C:membrane"/>
    <property type="evidence" value="ECO:0007669"/>
    <property type="project" value="TreeGrafter"/>
</dbReference>
<sequence>MDKRITLVTGASRGIGKAAALELARRGHHVVATARSKLALEKLDDEIKALGGTATLVPMDLKDKTAFETLGQALATKFGRLDGLLGNAGVLGTLGPLQAIGPRSFEETIEVNLTANWRLIRAMAPLLQRSEAPRAVFISSGVVPRPRAFWGPYQASKMGLEGLAYAWADENENLPLRVNIFDPGATRTGMRAEAMPSEDPNTLPPPEDVVKQLVPLLEESETRTGERILFAK</sequence>
<dbReference type="AlphaFoldDB" id="A0A399RDI2"/>